<feature type="domain" description="TonB C-terminal" evidence="12">
    <location>
        <begin position="118"/>
        <end position="210"/>
    </location>
</feature>
<feature type="compositionally biased region" description="Pro residues" evidence="11">
    <location>
        <begin position="60"/>
        <end position="69"/>
    </location>
</feature>
<dbReference type="InterPro" id="IPR006260">
    <property type="entry name" value="TonB/TolA_C"/>
</dbReference>
<keyword evidence="8" id="KW-1133">Transmembrane helix</keyword>
<organism evidence="13 14">
    <name type="scientific">Vibrio palustris</name>
    <dbReference type="NCBI Taxonomy" id="1918946"/>
    <lineage>
        <taxon>Bacteria</taxon>
        <taxon>Pseudomonadati</taxon>
        <taxon>Pseudomonadota</taxon>
        <taxon>Gammaproteobacteria</taxon>
        <taxon>Vibrionales</taxon>
        <taxon>Vibrionaceae</taxon>
        <taxon>Vibrio</taxon>
    </lineage>
</organism>
<gene>
    <name evidence="13" type="ORF">VPAL9027_01090</name>
</gene>
<evidence type="ECO:0000256" key="8">
    <source>
        <dbReference type="ARBA" id="ARBA00022989"/>
    </source>
</evidence>
<feature type="compositionally biased region" description="Polar residues" evidence="11">
    <location>
        <begin position="72"/>
        <end position="94"/>
    </location>
</feature>
<keyword evidence="14" id="KW-1185">Reference proteome</keyword>
<keyword evidence="4 10" id="KW-1003">Cell membrane</keyword>
<evidence type="ECO:0000256" key="5">
    <source>
        <dbReference type="ARBA" id="ARBA00022519"/>
    </source>
</evidence>
<dbReference type="RefSeq" id="WP_077313048.1">
    <property type="nucleotide sequence ID" value="NZ_AP024887.1"/>
</dbReference>
<evidence type="ECO:0000256" key="7">
    <source>
        <dbReference type="ARBA" id="ARBA00022927"/>
    </source>
</evidence>
<evidence type="ECO:0000256" key="6">
    <source>
        <dbReference type="ARBA" id="ARBA00022692"/>
    </source>
</evidence>
<dbReference type="AlphaFoldDB" id="A0A1R4B2K7"/>
<dbReference type="EMBL" id="FUFT01000002">
    <property type="protein sequence ID" value="SJL83141.1"/>
    <property type="molecule type" value="Genomic_DNA"/>
</dbReference>
<dbReference type="GO" id="GO:0015891">
    <property type="term" value="P:siderophore transport"/>
    <property type="evidence" value="ECO:0007669"/>
    <property type="project" value="InterPro"/>
</dbReference>
<keyword evidence="6" id="KW-0812">Transmembrane</keyword>
<reference evidence="13 14" key="1">
    <citation type="submission" date="2017-02" db="EMBL/GenBank/DDBJ databases">
        <authorList>
            <person name="Peterson S.W."/>
        </authorList>
    </citation>
    <scope>NUCLEOTIDE SEQUENCE [LARGE SCALE GENOMIC DNA]</scope>
    <source>
        <strain evidence="13 14">CECT 9027</strain>
    </source>
</reference>
<dbReference type="GO" id="GO:0031992">
    <property type="term" value="F:energy transducer activity"/>
    <property type="evidence" value="ECO:0007669"/>
    <property type="project" value="InterPro"/>
</dbReference>
<dbReference type="InterPro" id="IPR051045">
    <property type="entry name" value="TonB-dependent_transducer"/>
</dbReference>
<evidence type="ECO:0000256" key="3">
    <source>
        <dbReference type="ARBA" id="ARBA00022448"/>
    </source>
</evidence>
<keyword evidence="3 10" id="KW-0813">Transport</keyword>
<evidence type="ECO:0000259" key="12">
    <source>
        <dbReference type="PROSITE" id="PS52015"/>
    </source>
</evidence>
<dbReference type="InterPro" id="IPR003538">
    <property type="entry name" value="TonB"/>
</dbReference>
<dbReference type="PRINTS" id="PR01374">
    <property type="entry name" value="TONBPROTEIN"/>
</dbReference>
<protein>
    <recommendedName>
        <fullName evidence="10">Protein TonB</fullName>
    </recommendedName>
</protein>
<evidence type="ECO:0000256" key="10">
    <source>
        <dbReference type="RuleBase" id="RU362123"/>
    </source>
</evidence>
<sequence>MRRLFIAIPVALTIAFGLFMLMAWMIHNGAQAPEKSDPVRFNMMMVEKEQKVHRRDRTPPPKPDAPTPPKQQKMTHQKQTASSPDVSPQASPVSVKSLGLDTAITGINVDAPSIGDIKANQQAMPMYRVNPRYPSRAQSRGIEGFVVLKFTIDASGHPVDIEIIKAKPKHMFEREARRALRRWKYKPKEVGGQAVSQPGQTVKLEFRLTK</sequence>
<dbReference type="GO" id="GO:0015031">
    <property type="term" value="P:protein transport"/>
    <property type="evidence" value="ECO:0007669"/>
    <property type="project" value="UniProtKB-UniRule"/>
</dbReference>
<evidence type="ECO:0000256" key="11">
    <source>
        <dbReference type="SAM" id="MobiDB-lite"/>
    </source>
</evidence>
<name>A0A1R4B2K7_9VIBR</name>
<dbReference type="PANTHER" id="PTHR33446:SF14">
    <property type="entry name" value="PROTEIN TONB"/>
    <property type="match status" value="1"/>
</dbReference>
<evidence type="ECO:0000256" key="4">
    <source>
        <dbReference type="ARBA" id="ARBA00022475"/>
    </source>
</evidence>
<dbReference type="GO" id="GO:0005886">
    <property type="term" value="C:plasma membrane"/>
    <property type="evidence" value="ECO:0007669"/>
    <property type="project" value="UniProtKB-SubCell"/>
</dbReference>
<comment type="subcellular location">
    <subcellularLocation>
        <location evidence="1 10">Cell inner membrane</location>
        <topology evidence="1 10">Single-pass membrane protein</topology>
        <orientation evidence="1 10">Periplasmic side</orientation>
    </subcellularLocation>
</comment>
<accession>A0A1R4B2K7</accession>
<dbReference type="NCBIfam" id="TIGR01352">
    <property type="entry name" value="tonB_Cterm"/>
    <property type="match status" value="1"/>
</dbReference>
<feature type="region of interest" description="Disordered" evidence="11">
    <location>
        <begin position="49"/>
        <end position="94"/>
    </location>
</feature>
<keyword evidence="9" id="KW-0472">Membrane</keyword>
<dbReference type="GO" id="GO:0055085">
    <property type="term" value="P:transmembrane transport"/>
    <property type="evidence" value="ECO:0007669"/>
    <property type="project" value="InterPro"/>
</dbReference>
<evidence type="ECO:0000313" key="14">
    <source>
        <dbReference type="Proteomes" id="UP000189475"/>
    </source>
</evidence>
<comment type="function">
    <text evidence="10">Interacts with outer membrane receptor proteins that carry out high-affinity binding and energy dependent uptake into the periplasmic space of specific substrates. It could act to transduce energy from the cytoplasmic membrane to specific energy-requiring processes in the outer membrane, resulting in the release into the periplasm of ligands bound by these outer membrane proteins.</text>
</comment>
<dbReference type="GO" id="GO:0030288">
    <property type="term" value="C:outer membrane-bounded periplasmic space"/>
    <property type="evidence" value="ECO:0007669"/>
    <property type="project" value="InterPro"/>
</dbReference>
<dbReference type="PROSITE" id="PS52015">
    <property type="entry name" value="TONB_CTD"/>
    <property type="match status" value="1"/>
</dbReference>
<keyword evidence="10" id="KW-0735">Signal-anchor</keyword>
<dbReference type="OrthoDB" id="1628901at2"/>
<evidence type="ECO:0000313" key="13">
    <source>
        <dbReference type="EMBL" id="SJL83141.1"/>
    </source>
</evidence>
<keyword evidence="7 10" id="KW-0653">Protein transport</keyword>
<dbReference type="InterPro" id="IPR037682">
    <property type="entry name" value="TonB_C"/>
</dbReference>
<evidence type="ECO:0000256" key="2">
    <source>
        <dbReference type="ARBA" id="ARBA00006555"/>
    </source>
</evidence>
<dbReference type="PANTHER" id="PTHR33446">
    <property type="entry name" value="PROTEIN TONB-RELATED"/>
    <property type="match status" value="1"/>
</dbReference>
<evidence type="ECO:0000256" key="1">
    <source>
        <dbReference type="ARBA" id="ARBA00004383"/>
    </source>
</evidence>
<keyword evidence="5 10" id="KW-0997">Cell inner membrane</keyword>
<evidence type="ECO:0000256" key="9">
    <source>
        <dbReference type="ARBA" id="ARBA00023136"/>
    </source>
</evidence>
<dbReference type="Gene3D" id="3.30.1150.10">
    <property type="match status" value="1"/>
</dbReference>
<dbReference type="SUPFAM" id="SSF74653">
    <property type="entry name" value="TolA/TonB C-terminal domain"/>
    <property type="match status" value="1"/>
</dbReference>
<dbReference type="FunFam" id="3.30.1150.10:FF:000006">
    <property type="entry name" value="Protein TonB"/>
    <property type="match status" value="1"/>
</dbReference>
<dbReference type="STRING" id="1918946.VPAL9027_01090"/>
<comment type="similarity">
    <text evidence="2 10">Belongs to the TonB family.</text>
</comment>
<proteinExistence type="inferred from homology"/>
<dbReference type="Proteomes" id="UP000189475">
    <property type="component" value="Unassembled WGS sequence"/>
</dbReference>
<dbReference type="Pfam" id="PF03544">
    <property type="entry name" value="TonB_C"/>
    <property type="match status" value="1"/>
</dbReference>